<sequence>MMLMLNSNVSRSLLKFKDLCVGHFEVFQDFHIDDLCHSMTGVVPKIGGRQCVKNCPECKVASLFIPAAVVEGNQNARENLGAGENQDAEAGDV</sequence>
<accession>A0A7J6XEY6</accession>
<evidence type="ECO:0000313" key="1">
    <source>
        <dbReference type="EMBL" id="KAF5207587.1"/>
    </source>
</evidence>
<keyword evidence="2" id="KW-1185">Reference proteome</keyword>
<gene>
    <name evidence="1" type="ORF">FRX31_002826</name>
</gene>
<dbReference type="AlphaFoldDB" id="A0A7J6XEY6"/>
<proteinExistence type="predicted"/>
<reference evidence="1 2" key="1">
    <citation type="submission" date="2020-06" db="EMBL/GenBank/DDBJ databases">
        <title>Transcriptomic and genomic resources for Thalictrum thalictroides and T. hernandezii: Facilitating candidate gene discovery in an emerging model plant lineage.</title>
        <authorList>
            <person name="Arias T."/>
            <person name="Riano-Pachon D.M."/>
            <person name="Di Stilio V.S."/>
        </authorList>
    </citation>
    <scope>NUCLEOTIDE SEQUENCE [LARGE SCALE GENOMIC DNA]</scope>
    <source>
        <strain evidence="2">cv. WT478/WT964</strain>
        <tissue evidence="1">Leaves</tissue>
    </source>
</reference>
<protein>
    <submittedName>
        <fullName evidence="1">Uncharacterized protein</fullName>
    </submittedName>
</protein>
<comment type="caution">
    <text evidence="1">The sequence shown here is derived from an EMBL/GenBank/DDBJ whole genome shotgun (WGS) entry which is preliminary data.</text>
</comment>
<dbReference type="Proteomes" id="UP000554482">
    <property type="component" value="Unassembled WGS sequence"/>
</dbReference>
<organism evidence="1 2">
    <name type="scientific">Thalictrum thalictroides</name>
    <name type="common">Rue-anemone</name>
    <name type="synonym">Anemone thalictroides</name>
    <dbReference type="NCBI Taxonomy" id="46969"/>
    <lineage>
        <taxon>Eukaryota</taxon>
        <taxon>Viridiplantae</taxon>
        <taxon>Streptophyta</taxon>
        <taxon>Embryophyta</taxon>
        <taxon>Tracheophyta</taxon>
        <taxon>Spermatophyta</taxon>
        <taxon>Magnoliopsida</taxon>
        <taxon>Ranunculales</taxon>
        <taxon>Ranunculaceae</taxon>
        <taxon>Thalictroideae</taxon>
        <taxon>Thalictrum</taxon>
    </lineage>
</organism>
<dbReference type="EMBL" id="JABWDY010001232">
    <property type="protein sequence ID" value="KAF5207587.1"/>
    <property type="molecule type" value="Genomic_DNA"/>
</dbReference>
<evidence type="ECO:0000313" key="2">
    <source>
        <dbReference type="Proteomes" id="UP000554482"/>
    </source>
</evidence>
<name>A0A7J6XEY6_THATH</name>